<dbReference type="EMBL" id="ML179354">
    <property type="protein sequence ID" value="THU89859.1"/>
    <property type="molecule type" value="Genomic_DNA"/>
</dbReference>
<reference evidence="2 3" key="1">
    <citation type="journal article" date="2019" name="Nat. Ecol. Evol.">
        <title>Megaphylogeny resolves global patterns of mushroom evolution.</title>
        <authorList>
            <person name="Varga T."/>
            <person name="Krizsan K."/>
            <person name="Foldi C."/>
            <person name="Dima B."/>
            <person name="Sanchez-Garcia M."/>
            <person name="Sanchez-Ramirez S."/>
            <person name="Szollosi G.J."/>
            <person name="Szarkandi J.G."/>
            <person name="Papp V."/>
            <person name="Albert L."/>
            <person name="Andreopoulos W."/>
            <person name="Angelini C."/>
            <person name="Antonin V."/>
            <person name="Barry K.W."/>
            <person name="Bougher N.L."/>
            <person name="Buchanan P."/>
            <person name="Buyck B."/>
            <person name="Bense V."/>
            <person name="Catcheside P."/>
            <person name="Chovatia M."/>
            <person name="Cooper J."/>
            <person name="Damon W."/>
            <person name="Desjardin D."/>
            <person name="Finy P."/>
            <person name="Geml J."/>
            <person name="Haridas S."/>
            <person name="Hughes K."/>
            <person name="Justo A."/>
            <person name="Karasinski D."/>
            <person name="Kautmanova I."/>
            <person name="Kiss B."/>
            <person name="Kocsube S."/>
            <person name="Kotiranta H."/>
            <person name="LaButti K.M."/>
            <person name="Lechner B.E."/>
            <person name="Liimatainen K."/>
            <person name="Lipzen A."/>
            <person name="Lukacs Z."/>
            <person name="Mihaltcheva S."/>
            <person name="Morgado L.N."/>
            <person name="Niskanen T."/>
            <person name="Noordeloos M.E."/>
            <person name="Ohm R.A."/>
            <person name="Ortiz-Santana B."/>
            <person name="Ovrebo C."/>
            <person name="Racz N."/>
            <person name="Riley R."/>
            <person name="Savchenko A."/>
            <person name="Shiryaev A."/>
            <person name="Soop K."/>
            <person name="Spirin V."/>
            <person name="Szebenyi C."/>
            <person name="Tomsovsky M."/>
            <person name="Tulloss R.E."/>
            <person name="Uehling J."/>
            <person name="Grigoriev I.V."/>
            <person name="Vagvolgyi C."/>
            <person name="Papp T."/>
            <person name="Martin F.M."/>
            <person name="Miettinen O."/>
            <person name="Hibbett D.S."/>
            <person name="Nagy L.G."/>
        </authorList>
    </citation>
    <scope>NUCLEOTIDE SEQUENCE [LARGE SCALE GENOMIC DNA]</scope>
    <source>
        <strain evidence="2 3">CBS 962.96</strain>
    </source>
</reference>
<proteinExistence type="predicted"/>
<protein>
    <recommendedName>
        <fullName evidence="4">F-box domain-containing protein</fullName>
    </recommendedName>
</protein>
<evidence type="ECO:0000256" key="1">
    <source>
        <dbReference type="SAM" id="MobiDB-lite"/>
    </source>
</evidence>
<evidence type="ECO:0000313" key="3">
    <source>
        <dbReference type="Proteomes" id="UP000297245"/>
    </source>
</evidence>
<feature type="compositionally biased region" description="Polar residues" evidence="1">
    <location>
        <begin position="1"/>
        <end position="12"/>
    </location>
</feature>
<feature type="region of interest" description="Disordered" evidence="1">
    <location>
        <begin position="1"/>
        <end position="21"/>
    </location>
</feature>
<gene>
    <name evidence="2" type="ORF">K435DRAFT_864878</name>
</gene>
<sequence length="218" mass="24062">MPTPSLVQSSPRTELEGVPSTFPTIPTVPENILGRILQDACIDADFTAVLGFSQVSHLWRDVASSTPVIWSSLLMSFTSDEGVPPHHEVMVSTWLTKSGNLDIHITLHGLTTDIGIITPILPFAPRIASLNLQTPLSSLLSLSALPENLFFPRLRAFNSVTWGHFYDSNLIDEEVEVPGFAFTHAFMERVAEVDRLLNHERRGLFSVASNLVSLTVHH</sequence>
<keyword evidence="3" id="KW-1185">Reference proteome</keyword>
<dbReference type="Proteomes" id="UP000297245">
    <property type="component" value="Unassembled WGS sequence"/>
</dbReference>
<evidence type="ECO:0008006" key="4">
    <source>
        <dbReference type="Google" id="ProtNLM"/>
    </source>
</evidence>
<organism evidence="2 3">
    <name type="scientific">Dendrothele bispora (strain CBS 962.96)</name>
    <dbReference type="NCBI Taxonomy" id="1314807"/>
    <lineage>
        <taxon>Eukaryota</taxon>
        <taxon>Fungi</taxon>
        <taxon>Dikarya</taxon>
        <taxon>Basidiomycota</taxon>
        <taxon>Agaricomycotina</taxon>
        <taxon>Agaricomycetes</taxon>
        <taxon>Agaricomycetidae</taxon>
        <taxon>Agaricales</taxon>
        <taxon>Agaricales incertae sedis</taxon>
        <taxon>Dendrothele</taxon>
    </lineage>
</organism>
<dbReference type="OrthoDB" id="2998253at2759"/>
<dbReference type="AlphaFoldDB" id="A0A4S8LKW4"/>
<name>A0A4S8LKW4_DENBC</name>
<evidence type="ECO:0000313" key="2">
    <source>
        <dbReference type="EMBL" id="THU89859.1"/>
    </source>
</evidence>
<accession>A0A4S8LKW4</accession>